<keyword evidence="5 10" id="KW-0489">Methyltransferase</keyword>
<dbReference type="PaxDb" id="3218-PP1S53_43V6.1"/>
<comment type="function">
    <text evidence="9">Initiates the repair of damaged proteins by catalyzing methyl esterification of L-isoaspartyl and D-aspartyl residues produced by spontaneous isomerization and racemization of L-aspartyl and L-asparaginyl residues in aging peptides and proteins.</text>
</comment>
<keyword evidence="6 10" id="KW-0808">Transferase</keyword>
<name>A0A2K1KHA1_PHYPA</name>
<dbReference type="GO" id="GO:0006950">
    <property type="term" value="P:response to stress"/>
    <property type="evidence" value="ECO:0007669"/>
    <property type="project" value="UniProtKB-ARBA"/>
</dbReference>
<dbReference type="PANTHER" id="PTHR11579:SF0">
    <property type="entry name" value="PROTEIN-L-ISOASPARTATE(D-ASPARTATE) O-METHYLTRANSFERASE"/>
    <property type="match status" value="1"/>
</dbReference>
<evidence type="ECO:0000256" key="6">
    <source>
        <dbReference type="ARBA" id="ARBA00022679"/>
    </source>
</evidence>
<comment type="subcellular location">
    <subcellularLocation>
        <location evidence="1">Cytoplasm</location>
        <location evidence="1">Cytosol</location>
    </subcellularLocation>
</comment>
<gene>
    <name evidence="13" type="primary">LOC112283425</name>
    <name evidence="12" type="ORF">PHYPA_009514</name>
</gene>
<dbReference type="GO" id="GO:0005829">
    <property type="term" value="C:cytosol"/>
    <property type="evidence" value="ECO:0007669"/>
    <property type="project" value="UniProtKB-SubCell"/>
</dbReference>
<dbReference type="PROSITE" id="PS01279">
    <property type="entry name" value="PCMT"/>
    <property type="match status" value="1"/>
</dbReference>
<dbReference type="FunFam" id="3.40.50.150:FF:000235">
    <property type="entry name" value="Protein-L-isoaspartate O-methyltransferase"/>
    <property type="match status" value="1"/>
</dbReference>
<dbReference type="RefSeq" id="XP_024377833.1">
    <property type="nucleotide sequence ID" value="XM_024522065.2"/>
</dbReference>
<dbReference type="OMA" id="CHSIATI"/>
<dbReference type="PANTHER" id="PTHR11579">
    <property type="entry name" value="PROTEIN-L-ISOASPARTATE O-METHYLTRANSFERASE"/>
    <property type="match status" value="1"/>
</dbReference>
<evidence type="ECO:0000256" key="7">
    <source>
        <dbReference type="ARBA" id="ARBA00022691"/>
    </source>
</evidence>
<evidence type="ECO:0000256" key="3">
    <source>
        <dbReference type="ARBA" id="ARBA00011245"/>
    </source>
</evidence>
<comment type="similarity">
    <text evidence="2 10">Belongs to the methyltransferase superfamily. L-isoaspartyl/D-aspartyl protein methyltransferase family.</text>
</comment>
<dbReference type="GO" id="GO:0032259">
    <property type="term" value="P:methylation"/>
    <property type="evidence" value="ECO:0007669"/>
    <property type="project" value="UniProtKB-KW"/>
</dbReference>
<comment type="catalytic activity">
    <reaction evidence="8">
        <text>[protein]-L-isoaspartate + S-adenosyl-L-methionine = [protein]-L-isoaspartate alpha-methyl ester + S-adenosyl-L-homocysteine</text>
        <dbReference type="Rhea" id="RHEA:12705"/>
        <dbReference type="Rhea" id="RHEA-COMP:12143"/>
        <dbReference type="Rhea" id="RHEA-COMP:12144"/>
        <dbReference type="ChEBI" id="CHEBI:57856"/>
        <dbReference type="ChEBI" id="CHEBI:59789"/>
        <dbReference type="ChEBI" id="CHEBI:90596"/>
        <dbReference type="ChEBI" id="CHEBI:90598"/>
        <dbReference type="EC" id="2.1.1.77"/>
    </reaction>
    <physiologicalReaction direction="left-to-right" evidence="8">
        <dbReference type="Rhea" id="RHEA:12706"/>
    </physiologicalReaction>
</comment>
<dbReference type="SUPFAM" id="SSF53335">
    <property type="entry name" value="S-adenosyl-L-methionine-dependent methyltransferases"/>
    <property type="match status" value="1"/>
</dbReference>
<reference evidence="12 14" key="2">
    <citation type="journal article" date="2018" name="Plant J.">
        <title>The Physcomitrella patens chromosome-scale assembly reveals moss genome structure and evolution.</title>
        <authorList>
            <person name="Lang D."/>
            <person name="Ullrich K.K."/>
            <person name="Murat F."/>
            <person name="Fuchs J."/>
            <person name="Jenkins J."/>
            <person name="Haas F.B."/>
            <person name="Piednoel M."/>
            <person name="Gundlach H."/>
            <person name="Van Bel M."/>
            <person name="Meyberg R."/>
            <person name="Vives C."/>
            <person name="Morata J."/>
            <person name="Symeonidi A."/>
            <person name="Hiss M."/>
            <person name="Muchero W."/>
            <person name="Kamisugi Y."/>
            <person name="Saleh O."/>
            <person name="Blanc G."/>
            <person name="Decker E.L."/>
            <person name="van Gessel N."/>
            <person name="Grimwood J."/>
            <person name="Hayes R.D."/>
            <person name="Graham S.W."/>
            <person name="Gunter L.E."/>
            <person name="McDaniel S.F."/>
            <person name="Hoernstein S.N.W."/>
            <person name="Larsson A."/>
            <person name="Li F.W."/>
            <person name="Perroud P.F."/>
            <person name="Phillips J."/>
            <person name="Ranjan P."/>
            <person name="Rokshar D.S."/>
            <person name="Rothfels C.J."/>
            <person name="Schneider L."/>
            <person name="Shu S."/>
            <person name="Stevenson D.W."/>
            <person name="Thummler F."/>
            <person name="Tillich M."/>
            <person name="Villarreal Aguilar J.C."/>
            <person name="Widiez T."/>
            <person name="Wong G.K."/>
            <person name="Wymore A."/>
            <person name="Zhang Y."/>
            <person name="Zimmer A.D."/>
            <person name="Quatrano R.S."/>
            <person name="Mayer K.F.X."/>
            <person name="Goodstein D."/>
            <person name="Casacuberta J.M."/>
            <person name="Vandepoele K."/>
            <person name="Reski R."/>
            <person name="Cuming A.C."/>
            <person name="Tuskan G.A."/>
            <person name="Maumus F."/>
            <person name="Salse J."/>
            <person name="Schmutz J."/>
            <person name="Rensing S.A."/>
        </authorList>
    </citation>
    <scope>NUCLEOTIDE SEQUENCE [LARGE SCALE GENOMIC DNA]</scope>
    <source>
        <strain evidence="13 14">cv. Gransden 2004</strain>
    </source>
</reference>
<dbReference type="NCBIfam" id="TIGR00080">
    <property type="entry name" value="pimt"/>
    <property type="match status" value="1"/>
</dbReference>
<evidence type="ECO:0000256" key="8">
    <source>
        <dbReference type="ARBA" id="ARBA00035815"/>
    </source>
</evidence>
<feature type="region of interest" description="Disordered" evidence="11">
    <location>
        <begin position="1"/>
        <end position="23"/>
    </location>
</feature>
<evidence type="ECO:0000256" key="2">
    <source>
        <dbReference type="ARBA" id="ARBA00005369"/>
    </source>
</evidence>
<dbReference type="GeneID" id="112283425"/>
<evidence type="ECO:0000256" key="9">
    <source>
        <dbReference type="ARBA" id="ARBA00054057"/>
    </source>
</evidence>
<keyword evidence="4" id="KW-0963">Cytoplasm</keyword>
<dbReference type="EnsemblPlants" id="Pp3c6_26460V3.1">
    <property type="protein sequence ID" value="Pp3c6_26460V3.1"/>
    <property type="gene ID" value="Pp3c6_26460"/>
</dbReference>
<organism evidence="12">
    <name type="scientific">Physcomitrium patens</name>
    <name type="common">Spreading-leaved earth moss</name>
    <name type="synonym">Physcomitrella patens</name>
    <dbReference type="NCBI Taxonomy" id="3218"/>
    <lineage>
        <taxon>Eukaryota</taxon>
        <taxon>Viridiplantae</taxon>
        <taxon>Streptophyta</taxon>
        <taxon>Embryophyta</taxon>
        <taxon>Bryophyta</taxon>
        <taxon>Bryophytina</taxon>
        <taxon>Bryopsida</taxon>
        <taxon>Funariidae</taxon>
        <taxon>Funariales</taxon>
        <taxon>Funariaceae</taxon>
        <taxon>Physcomitrium</taxon>
    </lineage>
</organism>
<evidence type="ECO:0000256" key="1">
    <source>
        <dbReference type="ARBA" id="ARBA00004514"/>
    </source>
</evidence>
<reference evidence="12 14" key="1">
    <citation type="journal article" date="2008" name="Science">
        <title>The Physcomitrella genome reveals evolutionary insights into the conquest of land by plants.</title>
        <authorList>
            <person name="Rensing S."/>
            <person name="Lang D."/>
            <person name="Zimmer A."/>
            <person name="Terry A."/>
            <person name="Salamov A."/>
            <person name="Shapiro H."/>
            <person name="Nishiyama T."/>
            <person name="Perroud P.-F."/>
            <person name="Lindquist E."/>
            <person name="Kamisugi Y."/>
            <person name="Tanahashi T."/>
            <person name="Sakakibara K."/>
            <person name="Fujita T."/>
            <person name="Oishi K."/>
            <person name="Shin-I T."/>
            <person name="Kuroki Y."/>
            <person name="Toyoda A."/>
            <person name="Suzuki Y."/>
            <person name="Hashimoto A."/>
            <person name="Yamaguchi K."/>
            <person name="Sugano A."/>
            <person name="Kohara Y."/>
            <person name="Fujiyama A."/>
            <person name="Anterola A."/>
            <person name="Aoki S."/>
            <person name="Ashton N."/>
            <person name="Barbazuk W.B."/>
            <person name="Barker E."/>
            <person name="Bennetzen J."/>
            <person name="Bezanilla M."/>
            <person name="Blankenship R."/>
            <person name="Cho S.H."/>
            <person name="Dutcher S."/>
            <person name="Estelle M."/>
            <person name="Fawcett J.A."/>
            <person name="Gundlach H."/>
            <person name="Hanada K."/>
            <person name="Heyl A."/>
            <person name="Hicks K.A."/>
            <person name="Hugh J."/>
            <person name="Lohr M."/>
            <person name="Mayer K."/>
            <person name="Melkozernov A."/>
            <person name="Murata T."/>
            <person name="Nelson D."/>
            <person name="Pils B."/>
            <person name="Prigge M."/>
            <person name="Reiss B."/>
            <person name="Renner T."/>
            <person name="Rombauts S."/>
            <person name="Rushton P."/>
            <person name="Sanderfoot A."/>
            <person name="Schween G."/>
            <person name="Shiu S.-H."/>
            <person name="Stueber K."/>
            <person name="Theodoulou F.L."/>
            <person name="Tu H."/>
            <person name="Van de Peer Y."/>
            <person name="Verrier P.J."/>
            <person name="Waters E."/>
            <person name="Wood A."/>
            <person name="Yang L."/>
            <person name="Cove D."/>
            <person name="Cuming A."/>
            <person name="Hasebe M."/>
            <person name="Lucas S."/>
            <person name="Mishler D.B."/>
            <person name="Reski R."/>
            <person name="Grigoriev I."/>
            <person name="Quatrano R.S."/>
            <person name="Boore J.L."/>
        </authorList>
    </citation>
    <scope>NUCLEOTIDE SEQUENCE [LARGE SCALE GENOMIC DNA]</scope>
    <source>
        <strain evidence="13 14">cv. Gransden 2004</strain>
    </source>
</reference>
<dbReference type="KEGG" id="ppp:112283425"/>
<proteinExistence type="inferred from homology"/>
<dbReference type="AlphaFoldDB" id="A0A2K1KHA1"/>
<protein>
    <recommendedName>
        <fullName evidence="10">Protein-L-isoaspartate O-methyltransferase</fullName>
        <ecNumber evidence="10">2.1.1.77</ecNumber>
    </recommendedName>
</protein>
<evidence type="ECO:0000256" key="11">
    <source>
        <dbReference type="SAM" id="MobiDB-lite"/>
    </source>
</evidence>
<dbReference type="Pfam" id="PF01135">
    <property type="entry name" value="PCMT"/>
    <property type="match status" value="1"/>
</dbReference>
<reference evidence="13" key="3">
    <citation type="submission" date="2020-12" db="UniProtKB">
        <authorList>
            <consortium name="EnsemblPlants"/>
        </authorList>
    </citation>
    <scope>IDENTIFICATION</scope>
</reference>
<dbReference type="OrthoDB" id="73890at2759"/>
<comment type="subunit">
    <text evidence="3">Monomer.</text>
</comment>
<dbReference type="EMBL" id="ABEU02000006">
    <property type="protein sequence ID" value="PNR53139.1"/>
    <property type="molecule type" value="Genomic_DNA"/>
</dbReference>
<evidence type="ECO:0000313" key="12">
    <source>
        <dbReference type="EMBL" id="PNR53139.1"/>
    </source>
</evidence>
<dbReference type="Proteomes" id="UP000006727">
    <property type="component" value="Chromosome 6"/>
</dbReference>
<dbReference type="EnsemblPlants" id="Pp3c6_26460V3.2">
    <property type="protein sequence ID" value="Pp3c6_26460V3.2"/>
    <property type="gene ID" value="Pp3c6_26460"/>
</dbReference>
<dbReference type="EC" id="2.1.1.77" evidence="10"/>
<dbReference type="STRING" id="3218.A0A2K1KHA1"/>
<dbReference type="GO" id="GO:0005737">
    <property type="term" value="C:cytoplasm"/>
    <property type="evidence" value="ECO:0000318"/>
    <property type="project" value="GO_Central"/>
</dbReference>
<dbReference type="InterPro" id="IPR000682">
    <property type="entry name" value="PCMT"/>
</dbReference>
<sequence>MPAMALTPAERNSSEQVQCGGPQKGCGKPLPRVGRKPFLAACAPPGTYPPAPTSPGDEMQWHCHGANYEELISNLQKRGILTSLHAAAAMSKVDRKLFVPATGYAYNDSPQVIGYGATISAPHMHSYCLSLLADHAKPGMSVLDVGSGSGYLTAVFGLMVGETGRVVGVEHIAELVEGSIDAIKETPAGELMDKGRIEVYVADGKLGYEEAGPYDCIHVGAAAAVLPEALVKQLKPGGRMVIPVGSDNQDLVIIDKLQDGTIKKTVDMVVRYVPLI</sequence>
<dbReference type="GO" id="GO:0004719">
    <property type="term" value="F:protein-L-isoaspartate (D-aspartate) O-methyltransferase activity"/>
    <property type="evidence" value="ECO:0000318"/>
    <property type="project" value="GO_Central"/>
</dbReference>
<dbReference type="Gene3D" id="3.40.50.150">
    <property type="entry name" value="Vaccinia Virus protein VP39"/>
    <property type="match status" value="1"/>
</dbReference>
<dbReference type="Gramene" id="Pp3c6_26460V3.1">
    <property type="protein sequence ID" value="Pp3c6_26460V3.1"/>
    <property type="gene ID" value="Pp3c6_26460"/>
</dbReference>
<evidence type="ECO:0000256" key="10">
    <source>
        <dbReference type="RuleBase" id="RU003802"/>
    </source>
</evidence>
<evidence type="ECO:0000256" key="4">
    <source>
        <dbReference type="ARBA" id="ARBA00022490"/>
    </source>
</evidence>
<dbReference type="InterPro" id="IPR029063">
    <property type="entry name" value="SAM-dependent_MTases_sf"/>
</dbReference>
<dbReference type="Gramene" id="Pp3c6_26460V3.2">
    <property type="protein sequence ID" value="Pp3c6_26460V3.2"/>
    <property type="gene ID" value="Pp3c6_26460"/>
</dbReference>
<keyword evidence="7 10" id="KW-0949">S-adenosyl-L-methionine</keyword>
<keyword evidence="14" id="KW-1185">Reference proteome</keyword>
<evidence type="ECO:0000313" key="14">
    <source>
        <dbReference type="Proteomes" id="UP000006727"/>
    </source>
</evidence>
<evidence type="ECO:0000256" key="5">
    <source>
        <dbReference type="ARBA" id="ARBA00022603"/>
    </source>
</evidence>
<evidence type="ECO:0000313" key="13">
    <source>
        <dbReference type="EnsemblPlants" id="Pp3c6_26460V3.1"/>
    </source>
</evidence>
<dbReference type="CDD" id="cd02440">
    <property type="entry name" value="AdoMet_MTases"/>
    <property type="match status" value="1"/>
</dbReference>
<accession>A0A2K1KHA1</accession>